<keyword evidence="2" id="KW-1185">Reference proteome</keyword>
<dbReference type="OrthoDB" id="3662005at2759"/>
<evidence type="ECO:0008006" key="3">
    <source>
        <dbReference type="Google" id="ProtNLM"/>
    </source>
</evidence>
<name>A0A9P4H1Z9_9PLEO</name>
<organism evidence="1 2">
    <name type="scientific">Setomelanomma holmii</name>
    <dbReference type="NCBI Taxonomy" id="210430"/>
    <lineage>
        <taxon>Eukaryota</taxon>
        <taxon>Fungi</taxon>
        <taxon>Dikarya</taxon>
        <taxon>Ascomycota</taxon>
        <taxon>Pezizomycotina</taxon>
        <taxon>Dothideomycetes</taxon>
        <taxon>Pleosporomycetidae</taxon>
        <taxon>Pleosporales</taxon>
        <taxon>Pleosporineae</taxon>
        <taxon>Phaeosphaeriaceae</taxon>
        <taxon>Setomelanomma</taxon>
    </lineage>
</organism>
<comment type="caution">
    <text evidence="1">The sequence shown here is derived from an EMBL/GenBank/DDBJ whole genome shotgun (WGS) entry which is preliminary data.</text>
</comment>
<proteinExistence type="predicted"/>
<dbReference type="AlphaFoldDB" id="A0A9P4H1Z9"/>
<evidence type="ECO:0000313" key="1">
    <source>
        <dbReference type="EMBL" id="KAF2025567.1"/>
    </source>
</evidence>
<gene>
    <name evidence="1" type="ORF">EK21DRAFT_116656</name>
</gene>
<sequence>MTTGVDSTPYLEFARWRNDLVLSITKPELVKIRHAKTDRGCWVHAQMLRDCCPMILDPTYDLKDHHSPATLSCFVQWLYTGAYNPVDRKVRALKVDEPNANIRIEKVEGTDGIMDEAVKVSVLAWELGQHLGCEAFKDYAMQHLFVAFSRAGVQPLTAGTVHYVLRDRGKFGTIGYDELRVFFEDIVARNWGDETIVSHGNKNTWKLLLTKRSRFRRKFLDCSLSTPEQRRAIPLNLDTYLCDPDGEKQR</sequence>
<accession>A0A9P4H1Z9</accession>
<reference evidence="1" key="1">
    <citation type="journal article" date="2020" name="Stud. Mycol.">
        <title>101 Dothideomycetes genomes: a test case for predicting lifestyles and emergence of pathogens.</title>
        <authorList>
            <person name="Haridas S."/>
            <person name="Albert R."/>
            <person name="Binder M."/>
            <person name="Bloem J."/>
            <person name="Labutti K."/>
            <person name="Salamov A."/>
            <person name="Andreopoulos B."/>
            <person name="Baker S."/>
            <person name="Barry K."/>
            <person name="Bills G."/>
            <person name="Bluhm B."/>
            <person name="Cannon C."/>
            <person name="Castanera R."/>
            <person name="Culley D."/>
            <person name="Daum C."/>
            <person name="Ezra D."/>
            <person name="Gonzalez J."/>
            <person name="Henrissat B."/>
            <person name="Kuo A."/>
            <person name="Liang C."/>
            <person name="Lipzen A."/>
            <person name="Lutzoni F."/>
            <person name="Magnuson J."/>
            <person name="Mondo S."/>
            <person name="Nolan M."/>
            <person name="Ohm R."/>
            <person name="Pangilinan J."/>
            <person name="Park H.-J."/>
            <person name="Ramirez L."/>
            <person name="Alfaro M."/>
            <person name="Sun H."/>
            <person name="Tritt A."/>
            <person name="Yoshinaga Y."/>
            <person name="Zwiers L.-H."/>
            <person name="Turgeon B."/>
            <person name="Goodwin S."/>
            <person name="Spatafora J."/>
            <person name="Crous P."/>
            <person name="Grigoriev I."/>
        </authorList>
    </citation>
    <scope>NUCLEOTIDE SEQUENCE</scope>
    <source>
        <strain evidence="1">CBS 110217</strain>
    </source>
</reference>
<dbReference type="Proteomes" id="UP000799777">
    <property type="component" value="Unassembled WGS sequence"/>
</dbReference>
<protein>
    <recommendedName>
        <fullName evidence="3">BTB domain-containing protein</fullName>
    </recommendedName>
</protein>
<dbReference type="EMBL" id="ML978262">
    <property type="protein sequence ID" value="KAF2025567.1"/>
    <property type="molecule type" value="Genomic_DNA"/>
</dbReference>
<evidence type="ECO:0000313" key="2">
    <source>
        <dbReference type="Proteomes" id="UP000799777"/>
    </source>
</evidence>